<evidence type="ECO:0000256" key="1">
    <source>
        <dbReference type="ARBA" id="ARBA00023122"/>
    </source>
</evidence>
<dbReference type="InterPro" id="IPR000644">
    <property type="entry name" value="CBS_dom"/>
</dbReference>
<dbReference type="InterPro" id="IPR051257">
    <property type="entry name" value="Diverse_CBS-Domain"/>
</dbReference>
<evidence type="ECO:0000313" key="5">
    <source>
        <dbReference type="Proteomes" id="UP000007437"/>
    </source>
</evidence>
<accession>E5AQ52</accession>
<dbReference type="PANTHER" id="PTHR43080">
    <property type="entry name" value="CBS DOMAIN-CONTAINING PROTEIN CBSX3, MITOCHONDRIAL"/>
    <property type="match status" value="1"/>
</dbReference>
<dbReference type="PROSITE" id="PS51371">
    <property type="entry name" value="CBS"/>
    <property type="match status" value="2"/>
</dbReference>
<dbReference type="EMBL" id="FR687359">
    <property type="protein sequence ID" value="CBW74734.1"/>
    <property type="molecule type" value="Genomic_DNA"/>
</dbReference>
<gene>
    <name evidence="4" type="ordered locus">RBRH_02954</name>
</gene>
<feature type="domain" description="CBS" evidence="3">
    <location>
        <begin position="119"/>
        <end position="174"/>
    </location>
</feature>
<dbReference type="HOGENOM" id="CLU_040681_3_1_4"/>
<dbReference type="SMART" id="SM00116">
    <property type="entry name" value="CBS"/>
    <property type="match status" value="2"/>
</dbReference>
<evidence type="ECO:0000259" key="3">
    <source>
        <dbReference type="PROSITE" id="PS51371"/>
    </source>
</evidence>
<dbReference type="SUPFAM" id="SSF54631">
    <property type="entry name" value="CBS-domain pair"/>
    <property type="match status" value="1"/>
</dbReference>
<reference evidence="4 5" key="1">
    <citation type="journal article" date="2011" name="J. Bacteriol.">
        <title>Complete genome sequence of Burkholderia rhizoxinica, an endosymbiont of Rhizopus microsporus.</title>
        <authorList>
            <person name="Lackner G."/>
            <person name="Moebius N."/>
            <person name="Partida-Martinez L."/>
            <person name="Hertweck C."/>
        </authorList>
    </citation>
    <scope>NUCLEOTIDE SEQUENCE [LARGE SCALE GENOMIC DNA]</scope>
    <source>
        <strain evidence="5">DSM 19002 / CIP 109453 / HKI 454</strain>
    </source>
</reference>
<dbReference type="PANTHER" id="PTHR43080:SF2">
    <property type="entry name" value="CBS DOMAIN-CONTAINING PROTEIN"/>
    <property type="match status" value="1"/>
</dbReference>
<dbReference type="KEGG" id="brh:RBRH_02954"/>
<keyword evidence="1 2" id="KW-0129">CBS domain</keyword>
<evidence type="ECO:0000313" key="4">
    <source>
        <dbReference type="EMBL" id="CBW74734.1"/>
    </source>
</evidence>
<evidence type="ECO:0000256" key="2">
    <source>
        <dbReference type="PROSITE-ProRule" id="PRU00703"/>
    </source>
</evidence>
<organism evidence="4 5">
    <name type="scientific">Mycetohabitans rhizoxinica (strain DSM 19002 / CIP 109453 / HKI 454)</name>
    <name type="common">Paraburkholderia rhizoxinica</name>
    <dbReference type="NCBI Taxonomy" id="882378"/>
    <lineage>
        <taxon>Bacteria</taxon>
        <taxon>Pseudomonadati</taxon>
        <taxon>Pseudomonadota</taxon>
        <taxon>Betaproteobacteria</taxon>
        <taxon>Burkholderiales</taxon>
        <taxon>Burkholderiaceae</taxon>
        <taxon>Mycetohabitans</taxon>
    </lineage>
</organism>
<protein>
    <submittedName>
        <fullName evidence="4">CBS domain containing protein</fullName>
    </submittedName>
</protein>
<dbReference type="eggNOG" id="COG0517">
    <property type="taxonomic scope" value="Bacteria"/>
</dbReference>
<dbReference type="Pfam" id="PF00571">
    <property type="entry name" value="CBS"/>
    <property type="match status" value="2"/>
</dbReference>
<dbReference type="Gene3D" id="3.10.580.10">
    <property type="entry name" value="CBS-domain"/>
    <property type="match status" value="1"/>
</dbReference>
<name>E5AQ52_MYCRK</name>
<feature type="domain" description="CBS" evidence="3">
    <location>
        <begin position="50"/>
        <end position="110"/>
    </location>
</feature>
<dbReference type="AlphaFoldDB" id="E5AQ52"/>
<dbReference type="STRING" id="882378.RBRH_02954"/>
<dbReference type="Proteomes" id="UP000007437">
    <property type="component" value="Chromosome"/>
</dbReference>
<proteinExistence type="predicted"/>
<sequence>MIDAVRRYRSIEAVAWTAPLRYAFLLPVFRLGSVHEAAQCKEEAMRVSDILKVKGNALYTVTPDTPLSEAVQTMAEHDIGSLVVIEFGDLVGMLTFREIILTLRDRGGSVDAVTIRKVMDDHPLTCTPETDINEVRRMMLERHARYLPVMEKRTLMGVISFYDVARAVVEEQGFENRMLKAYIRDWPEDEGAREAC</sequence>
<dbReference type="InterPro" id="IPR046342">
    <property type="entry name" value="CBS_dom_sf"/>
</dbReference>